<reference evidence="3" key="2">
    <citation type="submission" date="2025-09" db="UniProtKB">
        <authorList>
            <consortium name="Ensembl"/>
        </authorList>
    </citation>
    <scope>IDENTIFICATION</scope>
</reference>
<evidence type="ECO:0000313" key="4">
    <source>
        <dbReference type="Proteomes" id="UP000261540"/>
    </source>
</evidence>
<dbReference type="CTD" id="79573"/>
<name>A0A3B3T540_9TELE</name>
<dbReference type="InterPro" id="IPR011990">
    <property type="entry name" value="TPR-like_helical_dom_sf"/>
</dbReference>
<dbReference type="AlphaFoldDB" id="A0A3B3T540"/>
<feature type="repeat" description="TPR" evidence="1">
    <location>
        <begin position="215"/>
        <end position="248"/>
    </location>
</feature>
<dbReference type="KEGG" id="pki:111836178"/>
<dbReference type="Pfam" id="PF13181">
    <property type="entry name" value="TPR_8"/>
    <property type="match status" value="1"/>
</dbReference>
<dbReference type="SMART" id="SM00028">
    <property type="entry name" value="TPR"/>
    <property type="match status" value="6"/>
</dbReference>
<organism evidence="3 4">
    <name type="scientific">Paramormyrops kingsleyae</name>
    <dbReference type="NCBI Taxonomy" id="1676925"/>
    <lineage>
        <taxon>Eukaryota</taxon>
        <taxon>Metazoa</taxon>
        <taxon>Chordata</taxon>
        <taxon>Craniata</taxon>
        <taxon>Vertebrata</taxon>
        <taxon>Euteleostomi</taxon>
        <taxon>Actinopterygii</taxon>
        <taxon>Neopterygii</taxon>
        <taxon>Teleostei</taxon>
        <taxon>Osteoglossocephala</taxon>
        <taxon>Osteoglossomorpha</taxon>
        <taxon>Osteoglossiformes</taxon>
        <taxon>Mormyridae</taxon>
        <taxon>Paramormyrops</taxon>
    </lineage>
</organism>
<dbReference type="GeneTree" id="ENSGT00940000158461"/>
<dbReference type="PANTHER" id="PTHR44523:SF1">
    <property type="entry name" value="TETRATRICOPEPTIDE REPEAT PROTEIN 13"/>
    <property type="match status" value="1"/>
</dbReference>
<protein>
    <submittedName>
        <fullName evidence="3">Tetratricopeptide repeat domain 13</fullName>
    </submittedName>
</protein>
<keyword evidence="1" id="KW-0802">TPR repeat</keyword>
<dbReference type="Pfam" id="PF13432">
    <property type="entry name" value="TPR_16"/>
    <property type="match status" value="1"/>
</dbReference>
<reference evidence="3" key="1">
    <citation type="submission" date="2025-08" db="UniProtKB">
        <authorList>
            <consortium name="Ensembl"/>
        </authorList>
    </citation>
    <scope>IDENTIFICATION</scope>
</reference>
<evidence type="ECO:0000313" key="3">
    <source>
        <dbReference type="Ensembl" id="ENSPKIP00000037578.1"/>
    </source>
</evidence>
<keyword evidence="2" id="KW-0732">Signal</keyword>
<feature type="repeat" description="TPR" evidence="1">
    <location>
        <begin position="317"/>
        <end position="350"/>
    </location>
</feature>
<sequence length="826" mass="93558">MAPAGRGAVVVALSLQCLCQAIFSTEHFSTLTFFNSELHKHGCNSPSEWEEYAGDCESSALQLEDPDCEEAGSPACESVFSLNAEKILSQAKLLIEQKRFPFAVENPNTNEELAIGYVLIENGLYDEAIKHFSLLLQGDPELVSAIYGRGIAYGKKSLQDIKNADLALYELGRVITMEPSQPEVYEQRAEILSPLGRISEALSDLSKAIQLQPSARLYRHRGTLLFMSEDYTAALEDFQQSLDLKKNQPIAMLYKGLTFFHRGMLKEAIETFKEALVLKSDFIDAYKSLGQAYRELGDFEAAMESFRKALLLNQNHIQSLQLRGMMLYHHGSIQEAIGNFKRCLQLEPYNEVCQYMKGLSHVAMGQFYEGIKAQTKVMLNDPLPGQKTSSEYLKVKYLREYSRYMHSHLDMPVAEYNVDQDLPGNFKNHWAKNLPFLIEEYEEQPGLQPHIKDVLPQNFDSYNTEVQKLICTADHLGALMQYNTPGFLPNLRVHRAMGLATIEVMQAMQRTWSNSKVRVNGKTRPMQWRDMFDIAVKWRRIADPDQPVLWLDQMPARSLSRGFNNHINLIRGQIINIRYLDYFDNILSFIKDRILVYHGAYNPRGIIEVRQALENVNKVEDLLPIMKQFNSKTRDGFTVNSKVPSLKDPGKEHDGFTITITGDRVGNMLFSIDSQTTEDRTEQYQSEIELLYKDLTNKGKALMLSSEPGDADAVCNLILSLVYYFCNLMPLSRGSSVVAYSVVMGALMASGKEVIGKIPKGKLLDFEAMTISSPDNFTKTAKNWMNLKSLPVWYHSLPSVAEAFPTTRTMIEVLNTDSTSHCPKKS</sequence>
<dbReference type="Gene3D" id="1.25.40.10">
    <property type="entry name" value="Tetratricopeptide repeat domain"/>
    <property type="match status" value="2"/>
</dbReference>
<dbReference type="PANTHER" id="PTHR44523">
    <property type="entry name" value="TETRATRICOPEPTIDE REPEAT PROTEIN 13"/>
    <property type="match status" value="1"/>
</dbReference>
<dbReference type="Proteomes" id="UP000261540">
    <property type="component" value="Unplaced"/>
</dbReference>
<evidence type="ECO:0000256" key="1">
    <source>
        <dbReference type="PROSITE-ProRule" id="PRU00339"/>
    </source>
</evidence>
<dbReference type="Gene3D" id="1.10.3290.20">
    <property type="match status" value="1"/>
</dbReference>
<dbReference type="PROSITE" id="PS50293">
    <property type="entry name" value="TPR_REGION"/>
    <property type="match status" value="1"/>
</dbReference>
<feature type="chain" id="PRO_5017197527" evidence="2">
    <location>
        <begin position="22"/>
        <end position="826"/>
    </location>
</feature>
<feature type="repeat" description="TPR" evidence="1">
    <location>
        <begin position="249"/>
        <end position="282"/>
    </location>
</feature>
<dbReference type="OrthoDB" id="1926212at2759"/>
<proteinExistence type="predicted"/>
<dbReference type="PROSITE" id="PS50005">
    <property type="entry name" value="TPR"/>
    <property type="match status" value="5"/>
</dbReference>
<dbReference type="GeneID" id="111836178"/>
<dbReference type="RefSeq" id="XP_023652979.1">
    <property type="nucleotide sequence ID" value="XM_023797211.2"/>
</dbReference>
<dbReference type="Pfam" id="PF00515">
    <property type="entry name" value="TPR_1"/>
    <property type="match status" value="1"/>
</dbReference>
<evidence type="ECO:0000256" key="2">
    <source>
        <dbReference type="SAM" id="SignalP"/>
    </source>
</evidence>
<feature type="repeat" description="TPR" evidence="1">
    <location>
        <begin position="283"/>
        <end position="316"/>
    </location>
</feature>
<keyword evidence="4" id="KW-1185">Reference proteome</keyword>
<feature type="repeat" description="TPR" evidence="1">
    <location>
        <begin position="109"/>
        <end position="142"/>
    </location>
</feature>
<accession>A0A3B3T540</accession>
<feature type="signal peptide" evidence="2">
    <location>
        <begin position="1"/>
        <end position="21"/>
    </location>
</feature>
<dbReference type="SUPFAM" id="SSF48452">
    <property type="entry name" value="TPR-like"/>
    <property type="match status" value="2"/>
</dbReference>
<dbReference type="InterPro" id="IPR019734">
    <property type="entry name" value="TPR_rpt"/>
</dbReference>
<dbReference type="Ensembl" id="ENSPKIT00000018549.1">
    <property type="protein sequence ID" value="ENSPKIP00000037578.1"/>
    <property type="gene ID" value="ENSPKIG00000015671.1"/>
</dbReference>
<dbReference type="STRING" id="1676925.ENSPKIP00000037578"/>